<keyword evidence="3" id="KW-0133">Cell shape</keyword>
<protein>
    <submittedName>
        <fullName evidence="7">Peptidoglycan bridge formation protein FemAB</fullName>
    </submittedName>
</protein>
<organism evidence="7 8">
    <name type="scientific">Brevibacterium sediminis</name>
    <dbReference type="NCBI Taxonomy" id="1857024"/>
    <lineage>
        <taxon>Bacteria</taxon>
        <taxon>Bacillati</taxon>
        <taxon>Actinomycetota</taxon>
        <taxon>Actinomycetes</taxon>
        <taxon>Micrococcales</taxon>
        <taxon>Brevibacteriaceae</taxon>
        <taxon>Brevibacterium</taxon>
    </lineage>
</organism>
<dbReference type="InterPro" id="IPR003447">
    <property type="entry name" value="FEMABX"/>
</dbReference>
<evidence type="ECO:0000313" key="7">
    <source>
        <dbReference type="EMBL" id="GGC37816.1"/>
    </source>
</evidence>
<proteinExistence type="inferred from homology"/>
<name>A0ABQ1MEJ5_9MICO</name>
<dbReference type="InterPro" id="IPR016181">
    <property type="entry name" value="Acyl_CoA_acyltransferase"/>
</dbReference>
<keyword evidence="8" id="KW-1185">Reference proteome</keyword>
<evidence type="ECO:0000256" key="1">
    <source>
        <dbReference type="ARBA" id="ARBA00009943"/>
    </source>
</evidence>
<evidence type="ECO:0000256" key="5">
    <source>
        <dbReference type="ARBA" id="ARBA00023315"/>
    </source>
</evidence>
<dbReference type="EMBL" id="BMJG01000006">
    <property type="protein sequence ID" value="GGC37816.1"/>
    <property type="molecule type" value="Genomic_DNA"/>
</dbReference>
<dbReference type="PANTHER" id="PTHR36174">
    <property type="entry name" value="LIPID II:GLYCINE GLYCYLTRANSFERASE"/>
    <property type="match status" value="1"/>
</dbReference>
<evidence type="ECO:0000256" key="4">
    <source>
        <dbReference type="ARBA" id="ARBA00022984"/>
    </source>
</evidence>
<dbReference type="Proteomes" id="UP000632322">
    <property type="component" value="Unassembled WGS sequence"/>
</dbReference>
<dbReference type="RefSeq" id="WP_181271462.1">
    <property type="nucleotide sequence ID" value="NZ_BMJG01000006.1"/>
</dbReference>
<keyword evidence="2" id="KW-0808">Transferase</keyword>
<keyword evidence="5" id="KW-0012">Acyltransferase</keyword>
<evidence type="ECO:0000256" key="3">
    <source>
        <dbReference type="ARBA" id="ARBA00022960"/>
    </source>
</evidence>
<evidence type="ECO:0000313" key="8">
    <source>
        <dbReference type="Proteomes" id="UP000632322"/>
    </source>
</evidence>
<evidence type="ECO:0000256" key="6">
    <source>
        <dbReference type="ARBA" id="ARBA00023316"/>
    </source>
</evidence>
<dbReference type="PANTHER" id="PTHR36174:SF1">
    <property type="entry name" value="LIPID II:GLYCINE GLYCYLTRANSFERASE"/>
    <property type="match status" value="1"/>
</dbReference>
<keyword evidence="4" id="KW-0573">Peptidoglycan synthesis</keyword>
<keyword evidence="6" id="KW-0961">Cell wall biogenesis/degradation</keyword>
<evidence type="ECO:0000256" key="2">
    <source>
        <dbReference type="ARBA" id="ARBA00022679"/>
    </source>
</evidence>
<sequence>MHTVETLESADYHRFLENFETASYQQTPQWGDARGQIWDYELLGIRDNTGALVAATLVKYKNLPGTGLRFAYIPQGPLIDWAAPDAVEQLHALTSHLRAKNIFAVRIAPPMKLRSWHADTVKKGLKDPGVARFDDLAPDDTNPVGSDIVRQLSRLGWKEVRGNKEAEATQPRFNFHLSLEGGSEQAVSSRMSKTWRKNIRKADRAGVQAQTGELADLDEVLGILAETADRNRFNAKPRSYIEAVLTTLTVDFPGRITFDVARHNGEVLAAEATAQLGRRVQGIFAATSTLRPEVRPSNALYWEIICRAVADGVEVIDIGGVQNTLDPDVPTAGLIHFKAGMGADAHEYIGVWDLPLRPRIYTAFSSLLALRDLVRSDVTHKMRDFATRLGENSHRNVKVGS</sequence>
<dbReference type="Gene3D" id="3.40.630.30">
    <property type="match status" value="2"/>
</dbReference>
<comment type="similarity">
    <text evidence="1">Belongs to the FemABX family.</text>
</comment>
<reference evidence="8" key="1">
    <citation type="journal article" date="2019" name="Int. J. Syst. Evol. Microbiol.">
        <title>The Global Catalogue of Microorganisms (GCM) 10K type strain sequencing project: providing services to taxonomists for standard genome sequencing and annotation.</title>
        <authorList>
            <consortium name="The Broad Institute Genomics Platform"/>
            <consortium name="The Broad Institute Genome Sequencing Center for Infectious Disease"/>
            <person name="Wu L."/>
            <person name="Ma J."/>
        </authorList>
    </citation>
    <scope>NUCLEOTIDE SEQUENCE [LARGE SCALE GENOMIC DNA]</scope>
    <source>
        <strain evidence="8">CGMCC 1.15472</strain>
    </source>
</reference>
<gene>
    <name evidence="7" type="ORF">GCM10010974_20250</name>
</gene>
<dbReference type="InterPro" id="IPR050644">
    <property type="entry name" value="PG_Glycine_Bridge_Synth"/>
</dbReference>
<dbReference type="Pfam" id="PF02388">
    <property type="entry name" value="FemAB"/>
    <property type="match status" value="2"/>
</dbReference>
<comment type="caution">
    <text evidence="7">The sequence shown here is derived from an EMBL/GenBank/DDBJ whole genome shotgun (WGS) entry which is preliminary data.</text>
</comment>
<accession>A0ABQ1MEJ5</accession>
<dbReference type="PROSITE" id="PS51191">
    <property type="entry name" value="FEMABX"/>
    <property type="match status" value="1"/>
</dbReference>
<dbReference type="SUPFAM" id="SSF55729">
    <property type="entry name" value="Acyl-CoA N-acyltransferases (Nat)"/>
    <property type="match status" value="2"/>
</dbReference>